<dbReference type="AlphaFoldDB" id="A0A1H6Q8U0"/>
<gene>
    <name evidence="6" type="ORF">YALI1_D26320g</name>
</gene>
<dbReference type="RefSeq" id="XP_503085.2">
    <property type="nucleotide sequence ID" value="XM_503085.3"/>
</dbReference>
<keyword evidence="3" id="KW-0520">NAD</keyword>
<accession>A0A1H6Q8U0</accession>
<dbReference type="PROSITE" id="PS50305">
    <property type="entry name" value="SIRTUIN"/>
    <property type="match status" value="1"/>
</dbReference>
<dbReference type="GO" id="GO:0017136">
    <property type="term" value="F:histone deacetylase activity, NAD-dependent"/>
    <property type="evidence" value="ECO:0007669"/>
    <property type="project" value="TreeGrafter"/>
</dbReference>
<dbReference type="SUPFAM" id="SSF52467">
    <property type="entry name" value="DHS-like NAD/FAD-binding domain"/>
    <property type="match status" value="1"/>
</dbReference>
<dbReference type="Pfam" id="PF02146">
    <property type="entry name" value="SIR2"/>
    <property type="match status" value="1"/>
</dbReference>
<keyword evidence="2" id="KW-0808">Transferase</keyword>
<dbReference type="KEGG" id="yli:2910151"/>
<name>A0A1H6Q8U0_YARLL</name>
<feature type="binding site" evidence="4">
    <location>
        <position position="136"/>
    </location>
    <ligand>
        <name>Zn(2+)</name>
        <dbReference type="ChEBI" id="CHEBI:29105"/>
    </ligand>
</feature>
<dbReference type="CDD" id="cd01412">
    <property type="entry name" value="SIRT5_Af1_CobB"/>
    <property type="match status" value="1"/>
</dbReference>
<dbReference type="PANTHER" id="PTHR11085:SF10">
    <property type="entry name" value="NAD-DEPENDENT PROTEIN DEACYLASE SIRTUIN-5, MITOCHONDRIAL-RELATED"/>
    <property type="match status" value="1"/>
</dbReference>
<feature type="binding site" evidence="4">
    <location>
        <position position="131"/>
    </location>
    <ligand>
        <name>Zn(2+)</name>
        <dbReference type="ChEBI" id="CHEBI:29105"/>
    </ligand>
</feature>
<dbReference type="Gene3D" id="3.40.50.1220">
    <property type="entry name" value="TPP-binding domain"/>
    <property type="match status" value="1"/>
</dbReference>
<evidence type="ECO:0000259" key="5">
    <source>
        <dbReference type="PROSITE" id="PS50305"/>
    </source>
</evidence>
<dbReference type="InterPro" id="IPR027546">
    <property type="entry name" value="Sirtuin_class_III"/>
</dbReference>
<feature type="binding site" evidence="4">
    <location>
        <position position="176"/>
    </location>
    <ligand>
        <name>Zn(2+)</name>
        <dbReference type="ChEBI" id="CHEBI:29105"/>
    </ligand>
</feature>
<protein>
    <recommendedName>
        <fullName evidence="5">Deacetylase sirtuin-type domain-containing protein</fullName>
    </recommendedName>
</protein>
<dbReference type="GO" id="GO:0046872">
    <property type="term" value="F:metal ion binding"/>
    <property type="evidence" value="ECO:0007669"/>
    <property type="project" value="UniProtKB-KW"/>
</dbReference>
<keyword evidence="4" id="KW-0862">Zinc</keyword>
<dbReference type="InterPro" id="IPR026591">
    <property type="entry name" value="Sirtuin_cat_small_dom_sf"/>
</dbReference>
<dbReference type="VEuPathDB" id="FungiDB:YALI0_D20724g"/>
<evidence type="ECO:0000313" key="6">
    <source>
        <dbReference type="EMBL" id="AOW04384.1"/>
    </source>
</evidence>
<dbReference type="GO" id="GO:0070403">
    <property type="term" value="F:NAD+ binding"/>
    <property type="evidence" value="ECO:0007669"/>
    <property type="project" value="InterPro"/>
</dbReference>
<dbReference type="GeneID" id="2910151"/>
<dbReference type="InterPro" id="IPR026590">
    <property type="entry name" value="Ssirtuin_cat_dom"/>
</dbReference>
<feature type="active site" description="Proton acceptor" evidence="4">
    <location>
        <position position="123"/>
    </location>
</feature>
<dbReference type="OrthoDB" id="424302at2759"/>
<dbReference type="VEuPathDB" id="FungiDB:YALI1_D26320g"/>
<sequence>MLSSDLESFQKHLLSSRKILALVGAGLSQSSGLPTFRGEGGIWRNYDAAELATPEAFHNDPSTVWQFYAHRRHMSLKAKPNPGHYALAELARRLRGRFLTLTQNVDGLSSRAEHPQEALLKLHGDLFALKCTSFFCSYTTEDNFADPLTPALSITDNYNSAQLQRHRIPVEDLPTCPQCKEGLLRPGVVWFGESLPFKVMNTADEFLEDEDVDLIIVVGTSGSVWPAAGYVERVALSGGKVAIFNMEIDHYQYGESEAETTDSEDSSNEDAVIEGWAFKGNASEWLPKALEPVIGRAFMKRRS</sequence>
<organism evidence="6 7">
    <name type="scientific">Yarrowia lipolytica</name>
    <name type="common">Candida lipolytica</name>
    <dbReference type="NCBI Taxonomy" id="4952"/>
    <lineage>
        <taxon>Eukaryota</taxon>
        <taxon>Fungi</taxon>
        <taxon>Dikarya</taxon>
        <taxon>Ascomycota</taxon>
        <taxon>Saccharomycotina</taxon>
        <taxon>Dipodascomycetes</taxon>
        <taxon>Dipodascales</taxon>
        <taxon>Dipodascales incertae sedis</taxon>
        <taxon>Yarrowia</taxon>
    </lineage>
</organism>
<dbReference type="Gene3D" id="3.30.1600.10">
    <property type="entry name" value="SIR2/SIRT2 'Small Domain"/>
    <property type="match status" value="1"/>
</dbReference>
<dbReference type="InterPro" id="IPR003000">
    <property type="entry name" value="Sirtuin"/>
</dbReference>
<feature type="domain" description="Deacetylase sirtuin-type" evidence="5">
    <location>
        <begin position="1"/>
        <end position="296"/>
    </location>
</feature>
<dbReference type="InterPro" id="IPR029035">
    <property type="entry name" value="DHS-like_NAD/FAD-binding_dom"/>
</dbReference>
<evidence type="ECO:0000313" key="7">
    <source>
        <dbReference type="Proteomes" id="UP000182444"/>
    </source>
</evidence>
<dbReference type="GO" id="GO:0005634">
    <property type="term" value="C:nucleus"/>
    <property type="evidence" value="ECO:0007669"/>
    <property type="project" value="TreeGrafter"/>
</dbReference>
<dbReference type="eggNOG" id="KOG2684">
    <property type="taxonomic scope" value="Eukaryota"/>
</dbReference>
<feature type="binding site" evidence="4">
    <location>
        <position position="179"/>
    </location>
    <ligand>
        <name>Zn(2+)</name>
        <dbReference type="ChEBI" id="CHEBI:29105"/>
    </ligand>
</feature>
<dbReference type="InterPro" id="IPR050134">
    <property type="entry name" value="NAD-dep_sirtuin_deacylases"/>
</dbReference>
<dbReference type="EMBL" id="CP017556">
    <property type="protein sequence ID" value="AOW04384.1"/>
    <property type="molecule type" value="Genomic_DNA"/>
</dbReference>
<evidence type="ECO:0000256" key="2">
    <source>
        <dbReference type="ARBA" id="ARBA00022679"/>
    </source>
</evidence>
<evidence type="ECO:0000256" key="4">
    <source>
        <dbReference type="PROSITE-ProRule" id="PRU00236"/>
    </source>
</evidence>
<evidence type="ECO:0000256" key="3">
    <source>
        <dbReference type="ARBA" id="ARBA00023027"/>
    </source>
</evidence>
<proteinExistence type="inferred from homology"/>
<dbReference type="GO" id="GO:0036054">
    <property type="term" value="F:protein-malonyllysine demalonylase activity"/>
    <property type="evidence" value="ECO:0007669"/>
    <property type="project" value="InterPro"/>
</dbReference>
<keyword evidence="4" id="KW-0479">Metal-binding</keyword>
<dbReference type="Proteomes" id="UP000182444">
    <property type="component" value="Chromosome 1D"/>
</dbReference>
<dbReference type="PANTHER" id="PTHR11085">
    <property type="entry name" value="NAD-DEPENDENT PROTEIN DEACYLASE SIRTUIN-5, MITOCHONDRIAL-RELATED"/>
    <property type="match status" value="1"/>
</dbReference>
<evidence type="ECO:0000256" key="1">
    <source>
        <dbReference type="ARBA" id="ARBA00006924"/>
    </source>
</evidence>
<dbReference type="GO" id="GO:0036055">
    <property type="term" value="F:protein-succinyllysine desuccinylase activity"/>
    <property type="evidence" value="ECO:0007669"/>
    <property type="project" value="InterPro"/>
</dbReference>
<comment type="similarity">
    <text evidence="1">Belongs to the sirtuin family. Class I subfamily.</text>
</comment>
<reference evidence="6 7" key="1">
    <citation type="journal article" date="2016" name="PLoS ONE">
        <title>Sequence Assembly of Yarrowia lipolytica Strain W29/CLIB89 Shows Transposable Element Diversity.</title>
        <authorList>
            <person name="Magnan C."/>
            <person name="Yu J."/>
            <person name="Chang I."/>
            <person name="Jahn E."/>
            <person name="Kanomata Y."/>
            <person name="Wu J."/>
            <person name="Zeller M."/>
            <person name="Oakes M."/>
            <person name="Baldi P."/>
            <person name="Sandmeyer S."/>
        </authorList>
    </citation>
    <scope>NUCLEOTIDE SEQUENCE [LARGE SCALE GENOMIC DNA]</scope>
    <source>
        <strain evidence="7">CLIB89(W29)</strain>
    </source>
</reference>